<dbReference type="GO" id="GO:0003700">
    <property type="term" value="F:DNA-binding transcription factor activity"/>
    <property type="evidence" value="ECO:0007669"/>
    <property type="project" value="InterPro"/>
</dbReference>
<evidence type="ECO:0000256" key="1">
    <source>
        <dbReference type="ARBA" id="ARBA00009437"/>
    </source>
</evidence>
<name>A0AA48HA04_9RHOB</name>
<dbReference type="Pfam" id="PF00126">
    <property type="entry name" value="HTH_1"/>
    <property type="match status" value="1"/>
</dbReference>
<dbReference type="AlphaFoldDB" id="A0AA48HA04"/>
<dbReference type="SUPFAM" id="SSF53850">
    <property type="entry name" value="Periplasmic binding protein-like II"/>
    <property type="match status" value="1"/>
</dbReference>
<keyword evidence="3" id="KW-0238">DNA-binding</keyword>
<dbReference type="GO" id="GO:0005829">
    <property type="term" value="C:cytosol"/>
    <property type="evidence" value="ECO:0007669"/>
    <property type="project" value="TreeGrafter"/>
</dbReference>
<dbReference type="GO" id="GO:0003677">
    <property type="term" value="F:DNA binding"/>
    <property type="evidence" value="ECO:0007669"/>
    <property type="project" value="UniProtKB-KW"/>
</dbReference>
<dbReference type="Pfam" id="PF03466">
    <property type="entry name" value="LysR_substrate"/>
    <property type="match status" value="1"/>
</dbReference>
<feature type="domain" description="HTH lysR-type" evidence="5">
    <location>
        <begin position="1"/>
        <end position="58"/>
    </location>
</feature>
<gene>
    <name evidence="6" type="ORF">MACH21_27190</name>
</gene>
<evidence type="ECO:0000256" key="3">
    <source>
        <dbReference type="ARBA" id="ARBA00023125"/>
    </source>
</evidence>
<evidence type="ECO:0000313" key="6">
    <source>
        <dbReference type="EMBL" id="BDW86542.1"/>
    </source>
</evidence>
<dbReference type="InterPro" id="IPR005119">
    <property type="entry name" value="LysR_subst-bd"/>
</dbReference>
<dbReference type="PANTHER" id="PTHR30419">
    <property type="entry name" value="HTH-TYPE TRANSCRIPTIONAL REGULATOR YBHD"/>
    <property type="match status" value="1"/>
</dbReference>
<evidence type="ECO:0000256" key="4">
    <source>
        <dbReference type="ARBA" id="ARBA00023163"/>
    </source>
</evidence>
<dbReference type="Proteomes" id="UP001337723">
    <property type="component" value="Chromosome"/>
</dbReference>
<dbReference type="KEGG" id="rmai:MACH21_27190"/>
<dbReference type="PANTHER" id="PTHR30419:SF7">
    <property type="entry name" value="HTH-TYPE TRANSCRIPTIONAL REGULATOR TDCA"/>
    <property type="match status" value="1"/>
</dbReference>
<dbReference type="PRINTS" id="PR00039">
    <property type="entry name" value="HTHLYSR"/>
</dbReference>
<sequence length="302" mass="32146">MHPSHVELIVAIADAGSLGAAARRIGKTQPALTKALKRAEEDVGVQLFYRGAHGAHMTADGARVVERCRRILRDLDALAEDLAQRRGELTGQIGVVVSPLAAMKIIPPVMARFGSRFRGVRVQIRGGHAPKAFAALHSAEADFVIGPGPSSGGEPGLIAEPLLRTGLALLTGANSRYARTTDPKILGEAPWAAIGPRGRRPYYADFLEANGIAAKEPVLLSDSILSILSVLESSDLVCSFPSLVLPEILSRWNVVQVPVEMGPTGVDIALTHARGRILTPAAMAFGDLVHEESRRLRDHNPG</sequence>
<organism evidence="6 7">
    <name type="scientific">Roseicyclus marinus</name>
    <dbReference type="NCBI Taxonomy" id="2161673"/>
    <lineage>
        <taxon>Bacteria</taxon>
        <taxon>Pseudomonadati</taxon>
        <taxon>Pseudomonadota</taxon>
        <taxon>Alphaproteobacteria</taxon>
        <taxon>Rhodobacterales</taxon>
        <taxon>Roseobacteraceae</taxon>
        <taxon>Roseicyclus</taxon>
    </lineage>
</organism>
<evidence type="ECO:0000259" key="5">
    <source>
        <dbReference type="PROSITE" id="PS50931"/>
    </source>
</evidence>
<accession>A0AA48HA04</accession>
<keyword evidence="7" id="KW-1185">Reference proteome</keyword>
<dbReference type="InterPro" id="IPR036388">
    <property type="entry name" value="WH-like_DNA-bd_sf"/>
</dbReference>
<dbReference type="EMBL" id="AP027266">
    <property type="protein sequence ID" value="BDW86542.1"/>
    <property type="molecule type" value="Genomic_DNA"/>
</dbReference>
<comment type="similarity">
    <text evidence="1">Belongs to the LysR transcriptional regulatory family.</text>
</comment>
<keyword evidence="4" id="KW-0804">Transcription</keyword>
<protein>
    <submittedName>
        <fullName evidence="6">LysR family transcriptional regulator</fullName>
    </submittedName>
</protein>
<dbReference type="InterPro" id="IPR050950">
    <property type="entry name" value="HTH-type_LysR_regulators"/>
</dbReference>
<dbReference type="InterPro" id="IPR000847">
    <property type="entry name" value="LysR_HTH_N"/>
</dbReference>
<dbReference type="RefSeq" id="WP_338272507.1">
    <property type="nucleotide sequence ID" value="NZ_AP027266.1"/>
</dbReference>
<dbReference type="SUPFAM" id="SSF46785">
    <property type="entry name" value="Winged helix' DNA-binding domain"/>
    <property type="match status" value="1"/>
</dbReference>
<evidence type="ECO:0000256" key="2">
    <source>
        <dbReference type="ARBA" id="ARBA00023015"/>
    </source>
</evidence>
<dbReference type="PROSITE" id="PS50931">
    <property type="entry name" value="HTH_LYSR"/>
    <property type="match status" value="1"/>
</dbReference>
<dbReference type="Gene3D" id="3.40.190.290">
    <property type="match status" value="1"/>
</dbReference>
<dbReference type="Gene3D" id="1.10.10.10">
    <property type="entry name" value="Winged helix-like DNA-binding domain superfamily/Winged helix DNA-binding domain"/>
    <property type="match status" value="1"/>
</dbReference>
<proteinExistence type="inferred from homology"/>
<evidence type="ECO:0000313" key="7">
    <source>
        <dbReference type="Proteomes" id="UP001337723"/>
    </source>
</evidence>
<keyword evidence="2" id="KW-0805">Transcription regulation</keyword>
<reference evidence="6 7" key="1">
    <citation type="submission" date="2023-01" db="EMBL/GenBank/DDBJ databases">
        <title>Complete genome sequence of Roseicyclus marinus strain Dej080120_10.</title>
        <authorList>
            <person name="Ueki S."/>
            <person name="Maruyama F."/>
        </authorList>
    </citation>
    <scope>NUCLEOTIDE SEQUENCE [LARGE SCALE GENOMIC DNA]</scope>
    <source>
        <strain evidence="6 7">Dej080120_10</strain>
    </source>
</reference>
<dbReference type="InterPro" id="IPR036390">
    <property type="entry name" value="WH_DNA-bd_sf"/>
</dbReference>